<dbReference type="Proteomes" id="UP000235786">
    <property type="component" value="Unassembled WGS sequence"/>
</dbReference>
<reference evidence="2 3" key="1">
    <citation type="submission" date="2016-04" db="EMBL/GenBank/DDBJ databases">
        <title>A degradative enzymes factory behind the ericoid mycorrhizal symbiosis.</title>
        <authorList>
            <consortium name="DOE Joint Genome Institute"/>
            <person name="Martino E."/>
            <person name="Morin E."/>
            <person name="Grelet G."/>
            <person name="Kuo A."/>
            <person name="Kohler A."/>
            <person name="Daghino S."/>
            <person name="Barry K."/>
            <person name="Choi C."/>
            <person name="Cichocki N."/>
            <person name="Clum A."/>
            <person name="Copeland A."/>
            <person name="Hainaut M."/>
            <person name="Haridas S."/>
            <person name="Labutti K."/>
            <person name="Lindquist E."/>
            <person name="Lipzen A."/>
            <person name="Khouja H.-R."/>
            <person name="Murat C."/>
            <person name="Ohm R."/>
            <person name="Olson A."/>
            <person name="Spatafora J."/>
            <person name="Veneault-Fourrey C."/>
            <person name="Henrissat B."/>
            <person name="Grigoriev I."/>
            <person name="Martin F."/>
            <person name="Perotto S."/>
        </authorList>
    </citation>
    <scope>NUCLEOTIDE SEQUENCE [LARGE SCALE GENOMIC DNA]</scope>
    <source>
        <strain evidence="2 3">F</strain>
    </source>
</reference>
<dbReference type="PANTHER" id="PTHR35910:SF6">
    <property type="entry name" value="2EXR DOMAIN-CONTAINING PROTEIN"/>
    <property type="match status" value="1"/>
</dbReference>
<accession>A0A2J6SAQ6</accession>
<evidence type="ECO:0000313" key="3">
    <source>
        <dbReference type="Proteomes" id="UP000235786"/>
    </source>
</evidence>
<gene>
    <name evidence="2" type="ORF">L207DRAFT_576610</name>
</gene>
<dbReference type="OrthoDB" id="3486052at2759"/>
<dbReference type="InterPro" id="IPR045518">
    <property type="entry name" value="2EXR"/>
</dbReference>
<organism evidence="2 3">
    <name type="scientific">Hyaloscypha variabilis (strain UAMH 11265 / GT02V1 / F)</name>
    <name type="common">Meliniomyces variabilis</name>
    <dbReference type="NCBI Taxonomy" id="1149755"/>
    <lineage>
        <taxon>Eukaryota</taxon>
        <taxon>Fungi</taxon>
        <taxon>Dikarya</taxon>
        <taxon>Ascomycota</taxon>
        <taxon>Pezizomycotina</taxon>
        <taxon>Leotiomycetes</taxon>
        <taxon>Helotiales</taxon>
        <taxon>Hyaloscyphaceae</taxon>
        <taxon>Hyaloscypha</taxon>
        <taxon>Hyaloscypha variabilis</taxon>
    </lineage>
</organism>
<feature type="domain" description="2EXR" evidence="1">
    <location>
        <begin position="32"/>
        <end position="137"/>
    </location>
</feature>
<name>A0A2J6SAQ6_HYAVF</name>
<protein>
    <recommendedName>
        <fullName evidence="1">2EXR domain-containing protein</fullName>
    </recommendedName>
</protein>
<keyword evidence="3" id="KW-1185">Reference proteome</keyword>
<dbReference type="Pfam" id="PF20150">
    <property type="entry name" value="2EXR"/>
    <property type="match status" value="1"/>
</dbReference>
<proteinExistence type="predicted"/>
<evidence type="ECO:0000313" key="2">
    <source>
        <dbReference type="EMBL" id="PMD47849.1"/>
    </source>
</evidence>
<dbReference type="AlphaFoldDB" id="A0A2J6SAQ6"/>
<dbReference type="EMBL" id="KZ613938">
    <property type="protein sequence ID" value="PMD47849.1"/>
    <property type="molecule type" value="Genomic_DNA"/>
</dbReference>
<dbReference type="PANTHER" id="PTHR35910">
    <property type="entry name" value="2EXR DOMAIN-CONTAINING PROTEIN"/>
    <property type="match status" value="1"/>
</dbReference>
<evidence type="ECO:0000259" key="1">
    <source>
        <dbReference type="Pfam" id="PF20150"/>
    </source>
</evidence>
<sequence length="260" mass="30142">MSKSYTPKLPSPPFGFRKRRFRPALDIEPREFTLFSKMPPELRLKIWAYALPDNVSSRNHPVREIPNSPINPDPRIITIESGIRGPEAYRISCLARVPSTLLVNRESRDVALKRYSLRFTSEKYGPGVYFDLERDVVCVKLCRKEWWTDFNDEFNKDLSLVKRVIIQHWIDRPLTKGLQRATPFYGMSSLGLVDQGSTPDLSSYEKQQMLVILRAQVMKAKGASARFMGEEENVLESLRVYFLSRIALLDLQLGESEWER</sequence>